<protein>
    <submittedName>
        <fullName evidence="2">Uncharacterized protein</fullName>
    </submittedName>
</protein>
<feature type="region of interest" description="Disordered" evidence="1">
    <location>
        <begin position="1"/>
        <end position="36"/>
    </location>
</feature>
<dbReference type="AlphaFoldDB" id="A0A0C9W921"/>
<feature type="region of interest" description="Disordered" evidence="1">
    <location>
        <begin position="86"/>
        <end position="435"/>
    </location>
</feature>
<evidence type="ECO:0000256" key="1">
    <source>
        <dbReference type="SAM" id="MobiDB-lite"/>
    </source>
</evidence>
<feature type="compositionally biased region" description="Acidic residues" evidence="1">
    <location>
        <begin position="391"/>
        <end position="402"/>
    </location>
</feature>
<name>A0A0C9W921_9AGAM</name>
<proteinExistence type="predicted"/>
<dbReference type="HOGENOM" id="CLU_630149_0_0_1"/>
<dbReference type="Proteomes" id="UP000053820">
    <property type="component" value="Unassembled WGS sequence"/>
</dbReference>
<feature type="compositionally biased region" description="Polar residues" evidence="1">
    <location>
        <begin position="86"/>
        <end position="96"/>
    </location>
</feature>
<dbReference type="EMBL" id="KN839848">
    <property type="protein sequence ID" value="KIJ64138.1"/>
    <property type="molecule type" value="Genomic_DNA"/>
</dbReference>
<dbReference type="OrthoDB" id="10376940at2759"/>
<evidence type="ECO:0000313" key="2">
    <source>
        <dbReference type="EMBL" id="KIJ64138.1"/>
    </source>
</evidence>
<reference evidence="2 3" key="1">
    <citation type="submission" date="2014-04" db="EMBL/GenBank/DDBJ databases">
        <title>Evolutionary Origins and Diversification of the Mycorrhizal Mutualists.</title>
        <authorList>
            <consortium name="DOE Joint Genome Institute"/>
            <consortium name="Mycorrhizal Genomics Consortium"/>
            <person name="Kohler A."/>
            <person name="Kuo A."/>
            <person name="Nagy L.G."/>
            <person name="Floudas D."/>
            <person name="Copeland A."/>
            <person name="Barry K.W."/>
            <person name="Cichocki N."/>
            <person name="Veneault-Fourrey C."/>
            <person name="LaButti K."/>
            <person name="Lindquist E.A."/>
            <person name="Lipzen A."/>
            <person name="Lundell T."/>
            <person name="Morin E."/>
            <person name="Murat C."/>
            <person name="Riley R."/>
            <person name="Ohm R."/>
            <person name="Sun H."/>
            <person name="Tunlid A."/>
            <person name="Henrissat B."/>
            <person name="Grigoriev I.V."/>
            <person name="Hibbett D.S."/>
            <person name="Martin F."/>
        </authorList>
    </citation>
    <scope>NUCLEOTIDE SEQUENCE [LARGE SCALE GENOMIC DNA]</scope>
    <source>
        <strain evidence="2 3">MD-312</strain>
    </source>
</reference>
<sequence>MPPKANPSKSSRAKSSGPPADEGLLTRSTSMKTRSGSLYVAIPIKPKPKLHLKKKDPAQAVPLMEEEEFQETFNLAKCTQTGLILNVRSPQMSSEPTWDADDPPPSHKAKSKRPSMQSLDPDEDPDDDTDDLPPSRKAKSKCPSMQSRAPDKDLDNVDDPPPSRKAKSKRPSVQSRAPDEDLDNIDDPPPSRKAKSKRPSVQSRAPDEDPDDDAHNLLPSHKAKSKHPSVQSQDPDEDPDDDADDLPPSRKAKSKHPSVQSLDPINVDTDQPPSSRTEKSKCPPSYPQGPASNVDDADQPPPSCKEMSQHNNGDPDDDNSADVPPPSHHPSFRKESKCASPPPKSHDVNNNVEYSPPTPRANSRRRSTVTAHVSPTMDLEMDPAPNHPDQDNETLTEDEDVEQLVLGPDASSEDSHLTQTLQSPTLVYPTPADAL</sequence>
<keyword evidence="3" id="KW-1185">Reference proteome</keyword>
<evidence type="ECO:0000313" key="3">
    <source>
        <dbReference type="Proteomes" id="UP000053820"/>
    </source>
</evidence>
<feature type="compositionally biased region" description="Polar residues" evidence="1">
    <location>
        <begin position="257"/>
        <end position="275"/>
    </location>
</feature>
<feature type="compositionally biased region" description="Acidic residues" evidence="1">
    <location>
        <begin position="120"/>
        <end position="131"/>
    </location>
</feature>
<accession>A0A0C9W921</accession>
<gene>
    <name evidence="2" type="ORF">HYDPIDRAFT_29034</name>
</gene>
<organism evidence="2 3">
    <name type="scientific">Hydnomerulius pinastri MD-312</name>
    <dbReference type="NCBI Taxonomy" id="994086"/>
    <lineage>
        <taxon>Eukaryota</taxon>
        <taxon>Fungi</taxon>
        <taxon>Dikarya</taxon>
        <taxon>Basidiomycota</taxon>
        <taxon>Agaricomycotina</taxon>
        <taxon>Agaricomycetes</taxon>
        <taxon>Agaricomycetidae</taxon>
        <taxon>Boletales</taxon>
        <taxon>Boletales incertae sedis</taxon>
        <taxon>Leucogyrophana</taxon>
    </lineage>
</organism>
<feature type="compositionally biased region" description="Polar residues" evidence="1">
    <location>
        <begin position="26"/>
        <end position="36"/>
    </location>
</feature>
<feature type="compositionally biased region" description="Acidic residues" evidence="1">
    <location>
        <begin position="234"/>
        <end position="245"/>
    </location>
</feature>